<feature type="domain" description="HTH tetR-type" evidence="5">
    <location>
        <begin position="10"/>
        <end position="70"/>
    </location>
</feature>
<dbReference type="Proteomes" id="UP001501822">
    <property type="component" value="Unassembled WGS sequence"/>
</dbReference>
<dbReference type="Pfam" id="PF00440">
    <property type="entry name" value="TetR_N"/>
    <property type="match status" value="1"/>
</dbReference>
<keyword evidence="7" id="KW-1185">Reference proteome</keyword>
<feature type="DNA-binding region" description="H-T-H motif" evidence="4">
    <location>
        <begin position="33"/>
        <end position="52"/>
    </location>
</feature>
<dbReference type="PANTHER" id="PTHR30055:SF243">
    <property type="entry name" value="HTH-TYPE TRANSCRIPTIONAL REGULATOR RV1816"/>
    <property type="match status" value="1"/>
</dbReference>
<dbReference type="InterPro" id="IPR050109">
    <property type="entry name" value="HTH-type_TetR-like_transc_reg"/>
</dbReference>
<proteinExistence type="predicted"/>
<dbReference type="SUPFAM" id="SSF46689">
    <property type="entry name" value="Homeodomain-like"/>
    <property type="match status" value="1"/>
</dbReference>
<dbReference type="InterPro" id="IPR025996">
    <property type="entry name" value="MT1864/Rv1816-like_C"/>
</dbReference>
<keyword evidence="1" id="KW-0805">Transcription regulation</keyword>
<keyword evidence="3" id="KW-0804">Transcription</keyword>
<evidence type="ECO:0000313" key="7">
    <source>
        <dbReference type="Proteomes" id="UP001501822"/>
    </source>
</evidence>
<evidence type="ECO:0000256" key="4">
    <source>
        <dbReference type="PROSITE-ProRule" id="PRU00335"/>
    </source>
</evidence>
<organism evidence="6 7">
    <name type="scientific">Actinoallomurus spadix</name>
    <dbReference type="NCBI Taxonomy" id="79912"/>
    <lineage>
        <taxon>Bacteria</taxon>
        <taxon>Bacillati</taxon>
        <taxon>Actinomycetota</taxon>
        <taxon>Actinomycetes</taxon>
        <taxon>Streptosporangiales</taxon>
        <taxon>Thermomonosporaceae</taxon>
        <taxon>Actinoallomurus</taxon>
    </lineage>
</organism>
<evidence type="ECO:0000256" key="1">
    <source>
        <dbReference type="ARBA" id="ARBA00023015"/>
    </source>
</evidence>
<protein>
    <submittedName>
        <fullName evidence="6">TetR/AcrR family transcriptional regulator</fullName>
    </submittedName>
</protein>
<dbReference type="SUPFAM" id="SSF48498">
    <property type="entry name" value="Tetracyclin repressor-like, C-terminal domain"/>
    <property type="match status" value="1"/>
</dbReference>
<evidence type="ECO:0000313" key="6">
    <source>
        <dbReference type="EMBL" id="GAA0340152.1"/>
    </source>
</evidence>
<dbReference type="InterPro" id="IPR009057">
    <property type="entry name" value="Homeodomain-like_sf"/>
</dbReference>
<name>A0ABN0WJZ5_9ACTN</name>
<keyword evidence="2 4" id="KW-0238">DNA-binding</keyword>
<comment type="caution">
    <text evidence="6">The sequence shown here is derived from an EMBL/GenBank/DDBJ whole genome shotgun (WGS) entry which is preliminary data.</text>
</comment>
<dbReference type="EMBL" id="BAAABM010000023">
    <property type="protein sequence ID" value="GAA0340152.1"/>
    <property type="molecule type" value="Genomic_DNA"/>
</dbReference>
<evidence type="ECO:0000256" key="2">
    <source>
        <dbReference type="ARBA" id="ARBA00023125"/>
    </source>
</evidence>
<dbReference type="InterPro" id="IPR001647">
    <property type="entry name" value="HTH_TetR"/>
</dbReference>
<dbReference type="PROSITE" id="PS50977">
    <property type="entry name" value="HTH_TETR_2"/>
    <property type="match status" value="1"/>
</dbReference>
<reference evidence="6 7" key="1">
    <citation type="journal article" date="2019" name="Int. J. Syst. Evol. Microbiol.">
        <title>The Global Catalogue of Microorganisms (GCM) 10K type strain sequencing project: providing services to taxonomists for standard genome sequencing and annotation.</title>
        <authorList>
            <consortium name="The Broad Institute Genomics Platform"/>
            <consortium name="The Broad Institute Genome Sequencing Center for Infectious Disease"/>
            <person name="Wu L."/>
            <person name="Ma J."/>
        </authorList>
    </citation>
    <scope>NUCLEOTIDE SEQUENCE [LARGE SCALE GENOMIC DNA]</scope>
    <source>
        <strain evidence="6 7">JCM 3146</strain>
    </source>
</reference>
<dbReference type="Pfam" id="PF13305">
    <property type="entry name" value="TetR_C_33"/>
    <property type="match status" value="1"/>
</dbReference>
<dbReference type="RefSeq" id="WP_252807845.1">
    <property type="nucleotide sequence ID" value="NZ_BAAABM010000023.1"/>
</dbReference>
<gene>
    <name evidence="6" type="ORF">GCM10010151_32200</name>
</gene>
<sequence length="251" mass="27187">MTTRRERLREATVREIQEAARQQLRANGPGGISLRAIARDMGMTAPALYRYYASLDDLVRAMIEEYKDEIGVALETARDSVPADDLGGRLAAAARAFRRWALDHPPEFTMVFGAPPPGYEPREDGGVPSTGGFGGIFFALMAELWQRERFPVPADEDIPAELRGHLQHFAASCGLDRAGLPLGLIRLFAGCWVRLYGLVAMEAFGHVHFMLDDAEPLFEAELADMAASLGIGPLLPPGHSPSASAAQNAAS</sequence>
<evidence type="ECO:0000259" key="5">
    <source>
        <dbReference type="PROSITE" id="PS50977"/>
    </source>
</evidence>
<dbReference type="InterPro" id="IPR036271">
    <property type="entry name" value="Tet_transcr_reg_TetR-rel_C_sf"/>
</dbReference>
<accession>A0ABN0WJZ5</accession>
<dbReference type="Gene3D" id="1.10.357.10">
    <property type="entry name" value="Tetracycline Repressor, domain 2"/>
    <property type="match status" value="1"/>
</dbReference>
<dbReference type="PANTHER" id="PTHR30055">
    <property type="entry name" value="HTH-TYPE TRANSCRIPTIONAL REGULATOR RUTR"/>
    <property type="match status" value="1"/>
</dbReference>
<evidence type="ECO:0000256" key="3">
    <source>
        <dbReference type="ARBA" id="ARBA00023163"/>
    </source>
</evidence>